<organism evidence="3">
    <name type="scientific">Klebsiella pneumoniae</name>
    <dbReference type="NCBI Taxonomy" id="573"/>
    <lineage>
        <taxon>Bacteria</taxon>
        <taxon>Pseudomonadati</taxon>
        <taxon>Pseudomonadota</taxon>
        <taxon>Gammaproteobacteria</taxon>
        <taxon>Enterobacterales</taxon>
        <taxon>Enterobacteriaceae</taxon>
        <taxon>Klebsiella/Raoultella group</taxon>
        <taxon>Klebsiella</taxon>
        <taxon>Klebsiella pneumoniae complex</taxon>
    </lineage>
</organism>
<dbReference type="Pfam" id="PF23793">
    <property type="entry name" value="LysC"/>
    <property type="match status" value="1"/>
</dbReference>
<feature type="signal peptide" evidence="2">
    <location>
        <begin position="1"/>
        <end position="25"/>
    </location>
</feature>
<sequence>MKISKLNWPAIPALLLLCLTLSLTACTSASPKSPPVIIQEPLPESLTAKTETPAPPPRPMRYGNLVIWSDALLDALDTCNADKAGIRELELRRIARGMK</sequence>
<dbReference type="AlphaFoldDB" id="A0A483NF62"/>
<feature type="region of interest" description="Disordered" evidence="1">
    <location>
        <begin position="28"/>
        <end position="58"/>
    </location>
</feature>
<dbReference type="PROSITE" id="PS51257">
    <property type="entry name" value="PROKAR_LIPOPROTEIN"/>
    <property type="match status" value="1"/>
</dbReference>
<dbReference type="EMBL" id="SDCU01000046">
    <property type="protein sequence ID" value="TCX97790.1"/>
    <property type="molecule type" value="Genomic_DNA"/>
</dbReference>
<evidence type="ECO:0000313" key="3">
    <source>
        <dbReference type="EMBL" id="TCX97790.1"/>
    </source>
</evidence>
<accession>A0A483NF62</accession>
<evidence type="ECO:0000256" key="2">
    <source>
        <dbReference type="SAM" id="SignalP"/>
    </source>
</evidence>
<reference evidence="3" key="1">
    <citation type="submission" date="2019-01" db="EMBL/GenBank/DDBJ databases">
        <authorList>
            <person name="Lista F."/>
            <person name="Anselmo A."/>
        </authorList>
    </citation>
    <scope>NUCLEOTIDE SEQUENCE</scope>
    <source>
        <strain evidence="3">2S</strain>
    </source>
</reference>
<gene>
    <name evidence="3" type="ORF">ETF11_24995</name>
</gene>
<proteinExistence type="predicted"/>
<feature type="chain" id="PRO_5019832445" evidence="2">
    <location>
        <begin position="26"/>
        <end position="99"/>
    </location>
</feature>
<name>A0A483NF62_KLEPN</name>
<protein>
    <submittedName>
        <fullName evidence="3">Peptidase</fullName>
    </submittedName>
</protein>
<dbReference type="InterPro" id="IPR058979">
    <property type="entry name" value="LysC-like"/>
</dbReference>
<comment type="caution">
    <text evidence="3">The sequence shown here is derived from an EMBL/GenBank/DDBJ whole genome shotgun (WGS) entry which is preliminary data.</text>
</comment>
<evidence type="ECO:0000256" key="1">
    <source>
        <dbReference type="SAM" id="MobiDB-lite"/>
    </source>
</evidence>
<keyword evidence="2" id="KW-0732">Signal</keyword>